<sequence>MEKTAERLAQVQKDYLEVEIINEKVKGLILENSKSL</sequence>
<protein>
    <submittedName>
        <fullName evidence="1">Uncharacterized protein</fullName>
    </submittedName>
</protein>
<name>A0A645G5N9_9ZZZZ</name>
<evidence type="ECO:0000313" key="1">
    <source>
        <dbReference type="EMBL" id="MPN21436.1"/>
    </source>
</evidence>
<proteinExistence type="predicted"/>
<organism evidence="1">
    <name type="scientific">bioreactor metagenome</name>
    <dbReference type="NCBI Taxonomy" id="1076179"/>
    <lineage>
        <taxon>unclassified sequences</taxon>
        <taxon>metagenomes</taxon>
        <taxon>ecological metagenomes</taxon>
    </lineage>
</organism>
<comment type="caution">
    <text evidence="1">The sequence shown here is derived from an EMBL/GenBank/DDBJ whole genome shotgun (WGS) entry which is preliminary data.</text>
</comment>
<dbReference type="AlphaFoldDB" id="A0A645G5N9"/>
<dbReference type="EMBL" id="VSSQ01069419">
    <property type="protein sequence ID" value="MPN21436.1"/>
    <property type="molecule type" value="Genomic_DNA"/>
</dbReference>
<gene>
    <name evidence="1" type="ORF">SDC9_168815</name>
</gene>
<accession>A0A645G5N9</accession>
<reference evidence="1" key="1">
    <citation type="submission" date="2019-08" db="EMBL/GenBank/DDBJ databases">
        <authorList>
            <person name="Kucharzyk K."/>
            <person name="Murdoch R.W."/>
            <person name="Higgins S."/>
            <person name="Loffler F."/>
        </authorList>
    </citation>
    <scope>NUCLEOTIDE SEQUENCE</scope>
</reference>